<proteinExistence type="predicted"/>
<dbReference type="PROSITE" id="PS51257">
    <property type="entry name" value="PROKAR_LIPOPROTEIN"/>
    <property type="match status" value="1"/>
</dbReference>
<evidence type="ECO:0000313" key="1">
    <source>
        <dbReference type="EMBL" id="PCI79192.1"/>
    </source>
</evidence>
<protein>
    <submittedName>
        <fullName evidence="1">Uncharacterized protein</fullName>
    </submittedName>
</protein>
<name>A0A2A4X946_9GAMM</name>
<dbReference type="AlphaFoldDB" id="A0A2A4X946"/>
<evidence type="ECO:0000313" key="2">
    <source>
        <dbReference type="Proteomes" id="UP000218767"/>
    </source>
</evidence>
<gene>
    <name evidence="1" type="ORF">COB20_05255</name>
</gene>
<dbReference type="Proteomes" id="UP000218767">
    <property type="component" value="Unassembled WGS sequence"/>
</dbReference>
<comment type="caution">
    <text evidence="1">The sequence shown here is derived from an EMBL/GenBank/DDBJ whole genome shotgun (WGS) entry which is preliminary data.</text>
</comment>
<accession>A0A2A4X946</accession>
<dbReference type="EMBL" id="NVUL01000020">
    <property type="protein sequence ID" value="PCI79192.1"/>
    <property type="molecule type" value="Genomic_DNA"/>
</dbReference>
<sequence>MKYLLLAGLAIVVSACNSNSDPSFASMSEMELGAYNRELPPEKHVYCVQEADTSTFIRKRICRSYEDWVAHNERAAMTLEVLNSRPNYSLPNSIQNGPSGD</sequence>
<reference evidence="2" key="1">
    <citation type="submission" date="2017-08" db="EMBL/GenBank/DDBJ databases">
        <title>A dynamic microbial community with high functional redundancy inhabits the cold, oxic subseafloor aquifer.</title>
        <authorList>
            <person name="Tully B.J."/>
            <person name="Wheat C.G."/>
            <person name="Glazer B.T."/>
            <person name="Huber J.A."/>
        </authorList>
    </citation>
    <scope>NUCLEOTIDE SEQUENCE [LARGE SCALE GENOMIC DNA]</scope>
</reference>
<organism evidence="1 2">
    <name type="scientific">SAR86 cluster bacterium</name>
    <dbReference type="NCBI Taxonomy" id="2030880"/>
    <lineage>
        <taxon>Bacteria</taxon>
        <taxon>Pseudomonadati</taxon>
        <taxon>Pseudomonadota</taxon>
        <taxon>Gammaproteobacteria</taxon>
        <taxon>SAR86 cluster</taxon>
    </lineage>
</organism>